<evidence type="ECO:0000256" key="5">
    <source>
        <dbReference type="SAM" id="Phobius"/>
    </source>
</evidence>
<dbReference type="GO" id="GO:0048278">
    <property type="term" value="P:vesicle docking"/>
    <property type="evidence" value="ECO:0007669"/>
    <property type="project" value="TreeGrafter"/>
</dbReference>
<dbReference type="PANTHER" id="PTHR19957:SF38">
    <property type="entry name" value="LD27581P"/>
    <property type="match status" value="1"/>
</dbReference>
<accession>A0A034WWI3</accession>
<gene>
    <name evidence="7" type="primary">STX12</name>
    <name evidence="9" type="synonym">LOC105224103</name>
</gene>
<keyword evidence="3" id="KW-0175">Coiled coil</keyword>
<dbReference type="RefSeq" id="XP_011200392.1">
    <property type="nucleotide sequence ID" value="XM_011202090.2"/>
</dbReference>
<dbReference type="GO" id="GO:0000149">
    <property type="term" value="F:SNARE binding"/>
    <property type="evidence" value="ECO:0007669"/>
    <property type="project" value="TreeGrafter"/>
</dbReference>
<evidence type="ECO:0000256" key="4">
    <source>
        <dbReference type="SAM" id="MobiDB-lite"/>
    </source>
</evidence>
<dbReference type="PANTHER" id="PTHR19957">
    <property type="entry name" value="SYNTAXIN"/>
    <property type="match status" value="1"/>
</dbReference>
<dbReference type="Gene3D" id="1.20.5.110">
    <property type="match status" value="1"/>
</dbReference>
<reference evidence="7" key="1">
    <citation type="journal article" date="2014" name="BMC Genomics">
        <title>Characterizing the developmental transcriptome of the oriental fruit fly, Bactrocera dorsalis (Diptera: Tephritidae) through comparative genomic analysis with Drosophila melanogaster utilizing modENCODE datasets.</title>
        <authorList>
            <person name="Geib S.M."/>
            <person name="Calla B."/>
            <person name="Hall B."/>
            <person name="Hou S."/>
            <person name="Manoukis N.C."/>
        </authorList>
    </citation>
    <scope>NUCLEOTIDE SEQUENCE</scope>
    <source>
        <strain evidence="7">Punador</strain>
    </source>
</reference>
<dbReference type="EMBL" id="GAKP01000794">
    <property type="protein sequence ID" value="JAC58158.1"/>
    <property type="molecule type" value="Transcribed_RNA"/>
</dbReference>
<keyword evidence="8" id="KW-1185">Reference proteome</keyword>
<reference evidence="9" key="2">
    <citation type="submission" date="2025-04" db="UniProtKB">
        <authorList>
            <consortium name="RefSeq"/>
        </authorList>
    </citation>
    <scope>IDENTIFICATION</scope>
    <source>
        <strain evidence="9">Punador</strain>
    </source>
</reference>
<evidence type="ECO:0000259" key="6">
    <source>
        <dbReference type="PROSITE" id="PS50192"/>
    </source>
</evidence>
<dbReference type="GO" id="GO:0006836">
    <property type="term" value="P:neurotransmitter transport"/>
    <property type="evidence" value="ECO:0007669"/>
    <property type="project" value="UniProtKB-KW"/>
</dbReference>
<dbReference type="SUPFAM" id="SSF47661">
    <property type="entry name" value="t-snare proteins"/>
    <property type="match status" value="1"/>
</dbReference>
<keyword evidence="5" id="KW-0472">Membrane</keyword>
<evidence type="ECO:0000256" key="1">
    <source>
        <dbReference type="ARBA" id="ARBA00009063"/>
    </source>
</evidence>
<dbReference type="GO" id="GO:0031201">
    <property type="term" value="C:SNARE complex"/>
    <property type="evidence" value="ECO:0007669"/>
    <property type="project" value="TreeGrafter"/>
</dbReference>
<feature type="domain" description="T-SNARE coiled-coil homology" evidence="6">
    <location>
        <begin position="178"/>
        <end position="240"/>
    </location>
</feature>
<dbReference type="GO" id="GO:0012505">
    <property type="term" value="C:endomembrane system"/>
    <property type="evidence" value="ECO:0007669"/>
    <property type="project" value="TreeGrafter"/>
</dbReference>
<evidence type="ECO:0000256" key="3">
    <source>
        <dbReference type="SAM" id="Coils"/>
    </source>
</evidence>
<keyword evidence="2" id="KW-0813">Transport</keyword>
<dbReference type="CTD" id="39485"/>
<dbReference type="KEGG" id="bdr:105224103"/>
<dbReference type="InterPro" id="IPR006011">
    <property type="entry name" value="Syntaxin_N"/>
</dbReference>
<dbReference type="InterPro" id="IPR045242">
    <property type="entry name" value="Syntaxin"/>
</dbReference>
<dbReference type="GO" id="GO:0006886">
    <property type="term" value="P:intracellular protein transport"/>
    <property type="evidence" value="ECO:0007669"/>
    <property type="project" value="TreeGrafter"/>
</dbReference>
<evidence type="ECO:0000256" key="2">
    <source>
        <dbReference type="ARBA" id="ARBA00022775"/>
    </source>
</evidence>
<evidence type="ECO:0000313" key="7">
    <source>
        <dbReference type="EMBL" id="JAC58158.1"/>
    </source>
</evidence>
<dbReference type="InterPro" id="IPR010989">
    <property type="entry name" value="SNARE"/>
</dbReference>
<dbReference type="Pfam" id="PF05739">
    <property type="entry name" value="SNARE"/>
    <property type="match status" value="1"/>
</dbReference>
<dbReference type="GO" id="GO:0005484">
    <property type="term" value="F:SNAP receptor activity"/>
    <property type="evidence" value="ECO:0007669"/>
    <property type="project" value="TreeGrafter"/>
</dbReference>
<dbReference type="InterPro" id="IPR000727">
    <property type="entry name" value="T_SNARE_dom"/>
</dbReference>
<dbReference type="PROSITE" id="PS50192">
    <property type="entry name" value="T_SNARE"/>
    <property type="match status" value="1"/>
</dbReference>
<sequence>MSRNLNNPPAGHRDYGATSSSTNAIMPDVSFSGFSPTEFMSLSEDIGQNISAVNSSSRQLEKILKVIGTRREQQATRNKVHNIHAEANTRIDTISRDIQRLTAVVRRGDKQQKLQLEKLTNDFRNVVEKYSSVQKRITAAMRQSIEQLGQQQDEQAEAERAEFLQQQAQITAGLQFEQDMLVDRERQLRQIEADVLDVNAIMRRVYDIVQTHGEQVENIENSVENAATDVELGREELAKASQYRRSYRRKILILLAIAVIIGLIVTGIIVAKLTS</sequence>
<dbReference type="OrthoDB" id="75754at2759"/>
<evidence type="ECO:0000313" key="8">
    <source>
        <dbReference type="Proteomes" id="UP001652620"/>
    </source>
</evidence>
<keyword evidence="2" id="KW-0532">Neurotransmitter transport</keyword>
<name>A0A034WWI3_BACDO</name>
<feature type="coiled-coil region" evidence="3">
    <location>
        <begin position="116"/>
        <end position="194"/>
    </location>
</feature>
<dbReference type="GO" id="GO:0006906">
    <property type="term" value="P:vesicle fusion"/>
    <property type="evidence" value="ECO:0007669"/>
    <property type="project" value="TreeGrafter"/>
</dbReference>
<dbReference type="GeneID" id="105224103"/>
<dbReference type="SMART" id="SM00397">
    <property type="entry name" value="t_SNARE"/>
    <property type="match status" value="1"/>
</dbReference>
<organism evidence="7">
    <name type="scientific">Bactrocera dorsalis</name>
    <name type="common">Oriental fruit fly</name>
    <name type="synonym">Dacus dorsalis</name>
    <dbReference type="NCBI Taxonomy" id="27457"/>
    <lineage>
        <taxon>Eukaryota</taxon>
        <taxon>Metazoa</taxon>
        <taxon>Ecdysozoa</taxon>
        <taxon>Arthropoda</taxon>
        <taxon>Hexapoda</taxon>
        <taxon>Insecta</taxon>
        <taxon>Pterygota</taxon>
        <taxon>Neoptera</taxon>
        <taxon>Endopterygota</taxon>
        <taxon>Diptera</taxon>
        <taxon>Brachycera</taxon>
        <taxon>Muscomorpha</taxon>
        <taxon>Tephritoidea</taxon>
        <taxon>Tephritidae</taxon>
        <taxon>Bactrocera</taxon>
        <taxon>Bactrocera</taxon>
    </lineage>
</organism>
<keyword evidence="5" id="KW-1133">Transmembrane helix</keyword>
<dbReference type="OMA" id="RVHNTME"/>
<comment type="similarity">
    <text evidence="1">Belongs to the syntaxin family.</text>
</comment>
<feature type="region of interest" description="Disordered" evidence="4">
    <location>
        <begin position="1"/>
        <end position="22"/>
    </location>
</feature>
<dbReference type="Proteomes" id="UP001652620">
    <property type="component" value="Chromosome 5"/>
</dbReference>
<protein>
    <submittedName>
        <fullName evidence="7 9">Syntaxin-12</fullName>
    </submittedName>
</protein>
<proteinExistence type="inferred from homology"/>
<keyword evidence="5" id="KW-0812">Transmembrane</keyword>
<dbReference type="Gene3D" id="1.20.58.70">
    <property type="match status" value="1"/>
</dbReference>
<dbReference type="Pfam" id="PF14523">
    <property type="entry name" value="Syntaxin_2"/>
    <property type="match status" value="1"/>
</dbReference>
<evidence type="ECO:0000313" key="9">
    <source>
        <dbReference type="RefSeq" id="XP_011200392.1"/>
    </source>
</evidence>
<dbReference type="AlphaFoldDB" id="A0A034WWI3"/>
<feature type="transmembrane region" description="Helical" evidence="5">
    <location>
        <begin position="251"/>
        <end position="271"/>
    </location>
</feature>